<evidence type="ECO:0000313" key="2">
    <source>
        <dbReference type="Proteomes" id="UP000886501"/>
    </source>
</evidence>
<gene>
    <name evidence="1" type="ORF">BDM02DRAFT_3110239</name>
</gene>
<proteinExistence type="predicted"/>
<accession>A0ACB6ZQA5</accession>
<dbReference type="Proteomes" id="UP000886501">
    <property type="component" value="Unassembled WGS sequence"/>
</dbReference>
<comment type="caution">
    <text evidence="1">The sequence shown here is derived from an EMBL/GenBank/DDBJ whole genome shotgun (WGS) entry which is preliminary data.</text>
</comment>
<evidence type="ECO:0000313" key="1">
    <source>
        <dbReference type="EMBL" id="KAF9651777.1"/>
    </source>
</evidence>
<organism evidence="1 2">
    <name type="scientific">Thelephora ganbajun</name>
    <name type="common">Ganba fungus</name>
    <dbReference type="NCBI Taxonomy" id="370292"/>
    <lineage>
        <taxon>Eukaryota</taxon>
        <taxon>Fungi</taxon>
        <taxon>Dikarya</taxon>
        <taxon>Basidiomycota</taxon>
        <taxon>Agaricomycotina</taxon>
        <taxon>Agaricomycetes</taxon>
        <taxon>Thelephorales</taxon>
        <taxon>Thelephoraceae</taxon>
        <taxon>Thelephora</taxon>
    </lineage>
</organism>
<name>A0ACB6ZQA5_THEGA</name>
<keyword evidence="2" id="KW-1185">Reference proteome</keyword>
<reference evidence="1" key="2">
    <citation type="journal article" date="2020" name="Nat. Commun.">
        <title>Large-scale genome sequencing of mycorrhizal fungi provides insights into the early evolution of symbiotic traits.</title>
        <authorList>
            <person name="Miyauchi S."/>
            <person name="Kiss E."/>
            <person name="Kuo A."/>
            <person name="Drula E."/>
            <person name="Kohler A."/>
            <person name="Sanchez-Garcia M."/>
            <person name="Morin E."/>
            <person name="Andreopoulos B."/>
            <person name="Barry K.W."/>
            <person name="Bonito G."/>
            <person name="Buee M."/>
            <person name="Carver A."/>
            <person name="Chen C."/>
            <person name="Cichocki N."/>
            <person name="Clum A."/>
            <person name="Culley D."/>
            <person name="Crous P.W."/>
            <person name="Fauchery L."/>
            <person name="Girlanda M."/>
            <person name="Hayes R.D."/>
            <person name="Keri Z."/>
            <person name="LaButti K."/>
            <person name="Lipzen A."/>
            <person name="Lombard V."/>
            <person name="Magnuson J."/>
            <person name="Maillard F."/>
            <person name="Murat C."/>
            <person name="Nolan M."/>
            <person name="Ohm R.A."/>
            <person name="Pangilinan J."/>
            <person name="Pereira M.F."/>
            <person name="Perotto S."/>
            <person name="Peter M."/>
            <person name="Pfister S."/>
            <person name="Riley R."/>
            <person name="Sitrit Y."/>
            <person name="Stielow J.B."/>
            <person name="Szollosi G."/>
            <person name="Zifcakova L."/>
            <person name="Stursova M."/>
            <person name="Spatafora J.W."/>
            <person name="Tedersoo L."/>
            <person name="Vaario L.M."/>
            <person name="Yamada A."/>
            <person name="Yan M."/>
            <person name="Wang P."/>
            <person name="Xu J."/>
            <person name="Bruns T."/>
            <person name="Baldrian P."/>
            <person name="Vilgalys R."/>
            <person name="Dunand C."/>
            <person name="Henrissat B."/>
            <person name="Grigoriev I.V."/>
            <person name="Hibbett D."/>
            <person name="Nagy L.G."/>
            <person name="Martin F.M."/>
        </authorList>
    </citation>
    <scope>NUCLEOTIDE SEQUENCE</scope>
    <source>
        <strain evidence="1">P2</strain>
    </source>
</reference>
<protein>
    <submittedName>
        <fullName evidence="1">Uncharacterized protein</fullName>
    </submittedName>
</protein>
<dbReference type="EMBL" id="MU117973">
    <property type="protein sequence ID" value="KAF9651777.1"/>
    <property type="molecule type" value="Genomic_DNA"/>
</dbReference>
<reference evidence="1" key="1">
    <citation type="submission" date="2019-10" db="EMBL/GenBank/DDBJ databases">
        <authorList>
            <consortium name="DOE Joint Genome Institute"/>
            <person name="Kuo A."/>
            <person name="Miyauchi S."/>
            <person name="Kiss E."/>
            <person name="Drula E."/>
            <person name="Kohler A."/>
            <person name="Sanchez-Garcia M."/>
            <person name="Andreopoulos B."/>
            <person name="Barry K.W."/>
            <person name="Bonito G."/>
            <person name="Buee M."/>
            <person name="Carver A."/>
            <person name="Chen C."/>
            <person name="Cichocki N."/>
            <person name="Clum A."/>
            <person name="Culley D."/>
            <person name="Crous P.W."/>
            <person name="Fauchery L."/>
            <person name="Girlanda M."/>
            <person name="Hayes R."/>
            <person name="Keri Z."/>
            <person name="Labutti K."/>
            <person name="Lipzen A."/>
            <person name="Lombard V."/>
            <person name="Magnuson J."/>
            <person name="Maillard F."/>
            <person name="Morin E."/>
            <person name="Murat C."/>
            <person name="Nolan M."/>
            <person name="Ohm R."/>
            <person name="Pangilinan J."/>
            <person name="Pereira M."/>
            <person name="Perotto S."/>
            <person name="Peter M."/>
            <person name="Riley R."/>
            <person name="Sitrit Y."/>
            <person name="Stielow B."/>
            <person name="Szollosi G."/>
            <person name="Zifcakova L."/>
            <person name="Stursova M."/>
            <person name="Spatafora J.W."/>
            <person name="Tedersoo L."/>
            <person name="Vaario L.-M."/>
            <person name="Yamada A."/>
            <person name="Yan M."/>
            <person name="Wang P."/>
            <person name="Xu J."/>
            <person name="Bruns T."/>
            <person name="Baldrian P."/>
            <person name="Vilgalys R."/>
            <person name="Henrissat B."/>
            <person name="Grigoriev I.V."/>
            <person name="Hibbett D."/>
            <person name="Nagy L.G."/>
            <person name="Martin F.M."/>
        </authorList>
    </citation>
    <scope>NUCLEOTIDE SEQUENCE</scope>
    <source>
        <strain evidence="1">P2</strain>
    </source>
</reference>
<sequence>MQTLRYLLTPCSPISISVSRAISASPSFIPPPTVQFAPTFSLYGQTRGFQRDTDLRLILSSSRHSYPQSLQYCA</sequence>